<dbReference type="RefSeq" id="WP_153683056.1">
    <property type="nucleotide sequence ID" value="NZ_WJIF01000001.1"/>
</dbReference>
<dbReference type="GO" id="GO:0004175">
    <property type="term" value="F:endopeptidase activity"/>
    <property type="evidence" value="ECO:0007669"/>
    <property type="project" value="UniProtKB-ARBA"/>
</dbReference>
<feature type="transmembrane region" description="Helical" evidence="1">
    <location>
        <begin position="54"/>
        <end position="77"/>
    </location>
</feature>
<evidence type="ECO:0000313" key="4">
    <source>
        <dbReference type="Proteomes" id="UP000431080"/>
    </source>
</evidence>
<evidence type="ECO:0000259" key="2">
    <source>
        <dbReference type="Pfam" id="PF02517"/>
    </source>
</evidence>
<dbReference type="AlphaFoldDB" id="A0A6I2F1V7"/>
<dbReference type="InterPro" id="IPR042150">
    <property type="entry name" value="MmRce1-like"/>
</dbReference>
<dbReference type="InterPro" id="IPR003675">
    <property type="entry name" value="Rce1/LyrA-like_dom"/>
</dbReference>
<sequence>MVMAAPSAAHPTASRLPASTRRGLVVFGVACAVVSAGSWTAAGLLDVAVMSTSLSYWLFVVGTCGPSLAALIAFLAVRRSAAVRVRVRAPWVWLPLAVVLGALPPVVAEIVLGLGSFGAEASGVVAAAGGTLPFLLTYLVAGPLAEEFGWRGYLQPRLRMRYGPLATAVIVGAAWSVWHLPLFLLPGTGQHEMGLFTANGLMFLLMVIPLSMTFLFLSERLRGGVWSAIVAHLAVNVALSLFPPQTPAGGAIQLATTSAIAFAAWRVMRQGPAGPATADGRVPSSV</sequence>
<evidence type="ECO:0000256" key="1">
    <source>
        <dbReference type="SAM" id="Phobius"/>
    </source>
</evidence>
<keyword evidence="4" id="KW-1185">Reference proteome</keyword>
<protein>
    <submittedName>
        <fullName evidence="3">CPBP family intramembrane metalloprotease</fullName>
    </submittedName>
</protein>
<dbReference type="EMBL" id="WJIF01000001">
    <property type="protein sequence ID" value="MRG58579.1"/>
    <property type="molecule type" value="Genomic_DNA"/>
</dbReference>
<keyword evidence="1" id="KW-0472">Membrane</keyword>
<feature type="transmembrane region" description="Helical" evidence="1">
    <location>
        <begin position="89"/>
        <end position="115"/>
    </location>
</feature>
<dbReference type="PANTHER" id="PTHR35797">
    <property type="entry name" value="PROTEASE-RELATED"/>
    <property type="match status" value="1"/>
</dbReference>
<feature type="transmembrane region" description="Helical" evidence="1">
    <location>
        <begin position="196"/>
        <end position="217"/>
    </location>
</feature>
<reference evidence="3 4" key="1">
    <citation type="submission" date="2019-10" db="EMBL/GenBank/DDBJ databases">
        <authorList>
            <person name="Nie G."/>
            <person name="Ming H."/>
            <person name="Yi B."/>
        </authorList>
    </citation>
    <scope>NUCLEOTIDE SEQUENCE [LARGE SCALE GENOMIC DNA]</scope>
    <source>
        <strain evidence="3 4">CFH 90414</strain>
    </source>
</reference>
<feature type="transmembrane region" description="Helical" evidence="1">
    <location>
        <begin position="121"/>
        <end position="141"/>
    </location>
</feature>
<feature type="transmembrane region" description="Helical" evidence="1">
    <location>
        <begin position="224"/>
        <end position="242"/>
    </location>
</feature>
<keyword evidence="1" id="KW-1133">Transmembrane helix</keyword>
<name>A0A6I2F1V7_9MICO</name>
<feature type="transmembrane region" description="Helical" evidence="1">
    <location>
        <begin position="24"/>
        <end position="42"/>
    </location>
</feature>
<organism evidence="3 4">
    <name type="scientific">Agromyces agglutinans</name>
    <dbReference type="NCBI Taxonomy" id="2662258"/>
    <lineage>
        <taxon>Bacteria</taxon>
        <taxon>Bacillati</taxon>
        <taxon>Actinomycetota</taxon>
        <taxon>Actinomycetes</taxon>
        <taxon>Micrococcales</taxon>
        <taxon>Microbacteriaceae</taxon>
        <taxon>Agromyces</taxon>
    </lineage>
</organism>
<dbReference type="GO" id="GO:0080120">
    <property type="term" value="P:CAAX-box protein maturation"/>
    <property type="evidence" value="ECO:0007669"/>
    <property type="project" value="UniProtKB-ARBA"/>
</dbReference>
<keyword evidence="1" id="KW-0812">Transmembrane</keyword>
<feature type="transmembrane region" description="Helical" evidence="1">
    <location>
        <begin position="162"/>
        <end position="184"/>
    </location>
</feature>
<comment type="caution">
    <text evidence="3">The sequence shown here is derived from an EMBL/GenBank/DDBJ whole genome shotgun (WGS) entry which is preliminary data.</text>
</comment>
<evidence type="ECO:0000313" key="3">
    <source>
        <dbReference type="EMBL" id="MRG58579.1"/>
    </source>
</evidence>
<dbReference type="GO" id="GO:0006508">
    <property type="term" value="P:proteolysis"/>
    <property type="evidence" value="ECO:0007669"/>
    <property type="project" value="UniProtKB-KW"/>
</dbReference>
<dbReference type="PANTHER" id="PTHR35797:SF1">
    <property type="entry name" value="PROTEASE"/>
    <property type="match status" value="1"/>
</dbReference>
<keyword evidence="3" id="KW-0645">Protease</keyword>
<dbReference type="GO" id="GO:0008237">
    <property type="term" value="F:metallopeptidase activity"/>
    <property type="evidence" value="ECO:0007669"/>
    <property type="project" value="UniProtKB-KW"/>
</dbReference>
<gene>
    <name evidence="3" type="ORF">GE115_01615</name>
</gene>
<proteinExistence type="predicted"/>
<accession>A0A6I2F1V7</accession>
<keyword evidence="3" id="KW-0482">Metalloprotease</keyword>
<dbReference type="Proteomes" id="UP000431080">
    <property type="component" value="Unassembled WGS sequence"/>
</dbReference>
<dbReference type="Pfam" id="PF02517">
    <property type="entry name" value="Rce1-like"/>
    <property type="match status" value="1"/>
</dbReference>
<keyword evidence="3" id="KW-0378">Hydrolase</keyword>
<feature type="domain" description="CAAX prenyl protease 2/Lysostaphin resistance protein A-like" evidence="2">
    <location>
        <begin position="131"/>
        <end position="237"/>
    </location>
</feature>